<evidence type="ECO:0000313" key="1">
    <source>
        <dbReference type="EMBL" id="MBB5801088.1"/>
    </source>
</evidence>
<dbReference type="RefSeq" id="WP_184916455.1">
    <property type="nucleotide sequence ID" value="NZ_JACHMO010000001.1"/>
</dbReference>
<evidence type="ECO:0000313" key="2">
    <source>
        <dbReference type="Proteomes" id="UP000552097"/>
    </source>
</evidence>
<dbReference type="EMBL" id="JACHMO010000001">
    <property type="protein sequence ID" value="MBB5801088.1"/>
    <property type="molecule type" value="Genomic_DNA"/>
</dbReference>
<accession>A0A7W9LYW4</accession>
<comment type="caution">
    <text evidence="1">The sequence shown here is derived from an EMBL/GenBank/DDBJ whole genome shotgun (WGS) entry which is preliminary data.</text>
</comment>
<protein>
    <submittedName>
        <fullName evidence="1">Uncharacterized protein</fullName>
    </submittedName>
</protein>
<organism evidence="1 2">
    <name type="scientific">Saccharothrix ecbatanensis</name>
    <dbReference type="NCBI Taxonomy" id="1105145"/>
    <lineage>
        <taxon>Bacteria</taxon>
        <taxon>Bacillati</taxon>
        <taxon>Actinomycetota</taxon>
        <taxon>Actinomycetes</taxon>
        <taxon>Pseudonocardiales</taxon>
        <taxon>Pseudonocardiaceae</taxon>
        <taxon>Saccharothrix</taxon>
    </lineage>
</organism>
<sequence length="124" mass="13213">MTAQEDAEIAVAIGRVCAEEPAIRALLEEAGDAAPLDQFLAAARGGQELTAPVTTLHAALQRSGDALGLLGAVRTATPWGLGQMRPVDVVLLCPRHRCSRTQVPSSDKSTRCTLFDEPLRPERI</sequence>
<name>A0A7W9LYW4_9PSEU</name>
<proteinExistence type="predicted"/>
<gene>
    <name evidence="1" type="ORF">F4560_000856</name>
</gene>
<dbReference type="Proteomes" id="UP000552097">
    <property type="component" value="Unassembled WGS sequence"/>
</dbReference>
<reference evidence="1 2" key="1">
    <citation type="submission" date="2020-08" db="EMBL/GenBank/DDBJ databases">
        <title>Sequencing the genomes of 1000 actinobacteria strains.</title>
        <authorList>
            <person name="Klenk H.-P."/>
        </authorList>
    </citation>
    <scope>NUCLEOTIDE SEQUENCE [LARGE SCALE GENOMIC DNA]</scope>
    <source>
        <strain evidence="1 2">DSM 45486</strain>
    </source>
</reference>
<dbReference type="AlphaFoldDB" id="A0A7W9LYW4"/>
<keyword evidence="2" id="KW-1185">Reference proteome</keyword>